<dbReference type="AlphaFoldDB" id="A0A2W2C926"/>
<keyword evidence="2" id="KW-0732">Signal</keyword>
<feature type="chain" id="PRO_5039230788" evidence="2">
    <location>
        <begin position="32"/>
        <end position="129"/>
    </location>
</feature>
<dbReference type="PROSITE" id="PS51318">
    <property type="entry name" value="TAT"/>
    <property type="match status" value="1"/>
</dbReference>
<gene>
    <name evidence="3" type="ORF">C1I92_07470</name>
</gene>
<evidence type="ECO:0000313" key="3">
    <source>
        <dbReference type="EMBL" id="PZF84697.1"/>
    </source>
</evidence>
<feature type="compositionally biased region" description="Low complexity" evidence="1">
    <location>
        <begin position="114"/>
        <end position="129"/>
    </location>
</feature>
<dbReference type="EMBL" id="POTW01000013">
    <property type="protein sequence ID" value="PZF84697.1"/>
    <property type="molecule type" value="Genomic_DNA"/>
</dbReference>
<evidence type="ECO:0000313" key="4">
    <source>
        <dbReference type="Proteomes" id="UP000248764"/>
    </source>
</evidence>
<dbReference type="InterPro" id="IPR006311">
    <property type="entry name" value="TAT_signal"/>
</dbReference>
<feature type="region of interest" description="Disordered" evidence="1">
    <location>
        <begin position="28"/>
        <end position="47"/>
    </location>
</feature>
<proteinExistence type="predicted"/>
<reference evidence="3 4" key="1">
    <citation type="submission" date="2018-01" db="EMBL/GenBank/DDBJ databases">
        <title>Draft genome sequence of Jiangella sp. GTF31.</title>
        <authorList>
            <person name="Sahin N."/>
            <person name="Ay H."/>
            <person name="Saygin H."/>
        </authorList>
    </citation>
    <scope>NUCLEOTIDE SEQUENCE [LARGE SCALE GENOMIC DNA]</scope>
    <source>
        <strain evidence="3 4">GTF31</strain>
    </source>
</reference>
<name>A0A2W2C926_9ACTN</name>
<protein>
    <submittedName>
        <fullName evidence="3">Uncharacterized protein</fullName>
    </submittedName>
</protein>
<sequence length="129" mass="13074">MGTRIDRRSLLRAGALLAGSGAVTIAGGATAGAHTEPRTDPAGRGSRTEVSVGLVVGVPTITNDGARIRVAVPILTRGRATTITTQPVSVAAAEVIGARWPKGPWSTSWPPDQRSSSRPAAPGSSTQLA</sequence>
<comment type="caution">
    <text evidence="3">The sequence shown here is derived from an EMBL/GenBank/DDBJ whole genome shotgun (WGS) entry which is preliminary data.</text>
</comment>
<organism evidence="3 4">
    <name type="scientific">Jiangella anatolica</name>
    <dbReference type="NCBI Taxonomy" id="2670374"/>
    <lineage>
        <taxon>Bacteria</taxon>
        <taxon>Bacillati</taxon>
        <taxon>Actinomycetota</taxon>
        <taxon>Actinomycetes</taxon>
        <taxon>Jiangellales</taxon>
        <taxon>Jiangellaceae</taxon>
        <taxon>Jiangella</taxon>
    </lineage>
</organism>
<dbReference type="Proteomes" id="UP000248764">
    <property type="component" value="Unassembled WGS sequence"/>
</dbReference>
<feature type="signal peptide" evidence="2">
    <location>
        <begin position="1"/>
        <end position="31"/>
    </location>
</feature>
<accession>A0A2W2C926</accession>
<evidence type="ECO:0000256" key="2">
    <source>
        <dbReference type="SAM" id="SignalP"/>
    </source>
</evidence>
<feature type="region of interest" description="Disordered" evidence="1">
    <location>
        <begin position="100"/>
        <end position="129"/>
    </location>
</feature>
<evidence type="ECO:0000256" key="1">
    <source>
        <dbReference type="SAM" id="MobiDB-lite"/>
    </source>
</evidence>
<keyword evidence="4" id="KW-1185">Reference proteome</keyword>